<proteinExistence type="predicted"/>
<sequence length="137" mass="15032">MEGGKYKEALSSCSKAYELYQKNMAYAKQHKVAVRAAVASSNMPFITDPIILFPDLQEDVIFARVMKGDLKLSQALKENASLTGQGGLIGFLRGANKRMPNAFSYVTESFRNWKGCSKALAEAQSEVAVDPAQFCVK</sequence>
<keyword evidence="2" id="KW-1185">Reference proteome</keyword>
<protein>
    <submittedName>
        <fullName evidence="1">Uncharacterized protein</fullName>
    </submittedName>
</protein>
<reference evidence="2" key="1">
    <citation type="submission" date="2017-04" db="EMBL/GenBank/DDBJ databases">
        <title>Function of individual gut microbiota members based on whole genome sequencing of pure cultures obtained from chicken caecum.</title>
        <authorList>
            <person name="Medvecky M."/>
            <person name="Cejkova D."/>
            <person name="Polansky O."/>
            <person name="Karasova D."/>
            <person name="Kubasova T."/>
            <person name="Cizek A."/>
            <person name="Rychlik I."/>
        </authorList>
    </citation>
    <scope>NUCLEOTIDE SEQUENCE [LARGE SCALE GENOMIC DNA]</scope>
    <source>
        <strain evidence="2">An273</strain>
    </source>
</reference>
<dbReference type="EMBL" id="NFJD01000002">
    <property type="protein sequence ID" value="OUO56837.1"/>
    <property type="molecule type" value="Genomic_DNA"/>
</dbReference>
<organism evidence="1 2">
    <name type="scientific">Candidatus Avelusimicrobium gallicola</name>
    <dbReference type="NCBI Taxonomy" id="2562704"/>
    <lineage>
        <taxon>Bacteria</taxon>
        <taxon>Pseudomonadati</taxon>
        <taxon>Elusimicrobiota</taxon>
        <taxon>Elusimicrobia</taxon>
        <taxon>Elusimicrobiales</taxon>
        <taxon>Elusimicrobiaceae</taxon>
        <taxon>Candidatus Avelusimicrobium</taxon>
    </lineage>
</organism>
<accession>A0A1Y4DCK8</accession>
<name>A0A1Y4DCK8_9BACT</name>
<dbReference type="AlphaFoldDB" id="A0A1Y4DCK8"/>
<comment type="caution">
    <text evidence="1">The sequence shown here is derived from an EMBL/GenBank/DDBJ whole genome shotgun (WGS) entry which is preliminary data.</text>
</comment>
<gene>
    <name evidence="1" type="ORF">B5F75_03045</name>
</gene>
<dbReference type="Proteomes" id="UP000196368">
    <property type="component" value="Unassembled WGS sequence"/>
</dbReference>
<evidence type="ECO:0000313" key="2">
    <source>
        <dbReference type="Proteomes" id="UP000196368"/>
    </source>
</evidence>
<evidence type="ECO:0000313" key="1">
    <source>
        <dbReference type="EMBL" id="OUO56837.1"/>
    </source>
</evidence>